<dbReference type="SMART" id="SM00557">
    <property type="entry name" value="IG_FLMN"/>
    <property type="match status" value="1"/>
</dbReference>
<protein>
    <submittedName>
        <fullName evidence="4">Filamin-A</fullName>
    </submittedName>
</protein>
<feature type="repeat" description="Filamin" evidence="3">
    <location>
        <begin position="1"/>
        <end position="93"/>
    </location>
</feature>
<organism evidence="4 5">
    <name type="scientific">Orchesella cincta</name>
    <name type="common">Springtail</name>
    <name type="synonym">Podura cincta</name>
    <dbReference type="NCBI Taxonomy" id="48709"/>
    <lineage>
        <taxon>Eukaryota</taxon>
        <taxon>Metazoa</taxon>
        <taxon>Ecdysozoa</taxon>
        <taxon>Arthropoda</taxon>
        <taxon>Hexapoda</taxon>
        <taxon>Collembola</taxon>
        <taxon>Entomobryomorpha</taxon>
        <taxon>Entomobryoidea</taxon>
        <taxon>Orchesellidae</taxon>
        <taxon>Orchesellinae</taxon>
        <taxon>Orchesella</taxon>
    </lineage>
</organism>
<evidence type="ECO:0000313" key="5">
    <source>
        <dbReference type="Proteomes" id="UP000094527"/>
    </source>
</evidence>
<evidence type="ECO:0000256" key="1">
    <source>
        <dbReference type="ARBA" id="ARBA00009238"/>
    </source>
</evidence>
<dbReference type="OMA" id="DIEVTWR"/>
<accession>A0A1D2N7D3</accession>
<dbReference type="SUPFAM" id="SSF81296">
    <property type="entry name" value="E set domains"/>
    <property type="match status" value="1"/>
</dbReference>
<dbReference type="PANTHER" id="PTHR38537:SF8">
    <property type="entry name" value="FILAMIN-A"/>
    <property type="match status" value="1"/>
</dbReference>
<dbReference type="PROSITE" id="PS50194">
    <property type="entry name" value="FILAMIN_REPEAT"/>
    <property type="match status" value="1"/>
</dbReference>
<keyword evidence="2" id="KW-0677">Repeat</keyword>
<dbReference type="GO" id="GO:0051015">
    <property type="term" value="F:actin filament binding"/>
    <property type="evidence" value="ECO:0007669"/>
    <property type="project" value="InterPro"/>
</dbReference>
<evidence type="ECO:0000256" key="3">
    <source>
        <dbReference type="PROSITE-ProRule" id="PRU00087"/>
    </source>
</evidence>
<evidence type="ECO:0000313" key="4">
    <source>
        <dbReference type="EMBL" id="ODN01178.1"/>
    </source>
</evidence>
<dbReference type="InterPro" id="IPR013783">
    <property type="entry name" value="Ig-like_fold"/>
</dbReference>
<dbReference type="InterPro" id="IPR001298">
    <property type="entry name" value="Filamin/ABP280_rpt"/>
</dbReference>
<sequence>MATVEAHGGGLTFGITGSKCRFTVYLEDFKEGAKIVDGLTVAIDGPSEPEIEFDHQDNGDIAVAWTPYAPGNYVLTLKFNGDQIKDSPFNIKVVGDVNTHGQYQAPKKQIYTGWAARRKSSQASQGKISE</sequence>
<dbReference type="InterPro" id="IPR044801">
    <property type="entry name" value="Filamin"/>
</dbReference>
<dbReference type="STRING" id="48709.A0A1D2N7D3"/>
<evidence type="ECO:0000256" key="2">
    <source>
        <dbReference type="ARBA" id="ARBA00022737"/>
    </source>
</evidence>
<dbReference type="Pfam" id="PF00630">
    <property type="entry name" value="Filamin"/>
    <property type="match status" value="1"/>
</dbReference>
<proteinExistence type="inferred from homology"/>
<dbReference type="PANTHER" id="PTHR38537">
    <property type="entry name" value="JITTERBUG, ISOFORM N"/>
    <property type="match status" value="1"/>
</dbReference>
<dbReference type="AlphaFoldDB" id="A0A1D2N7D3"/>
<dbReference type="EMBL" id="LJIJ01000168">
    <property type="protein sequence ID" value="ODN01178.1"/>
    <property type="molecule type" value="Genomic_DNA"/>
</dbReference>
<dbReference type="Gene3D" id="2.60.40.10">
    <property type="entry name" value="Immunoglobulins"/>
    <property type="match status" value="1"/>
</dbReference>
<name>A0A1D2N7D3_ORCCI</name>
<comment type="caution">
    <text evidence="4">The sequence shown here is derived from an EMBL/GenBank/DDBJ whole genome shotgun (WGS) entry which is preliminary data.</text>
</comment>
<dbReference type="Proteomes" id="UP000094527">
    <property type="component" value="Unassembled WGS sequence"/>
</dbReference>
<keyword evidence="5" id="KW-1185">Reference proteome</keyword>
<gene>
    <name evidence="4" type="ORF">Ocin01_05523</name>
</gene>
<dbReference type="InterPro" id="IPR014756">
    <property type="entry name" value="Ig_E-set"/>
</dbReference>
<dbReference type="InterPro" id="IPR017868">
    <property type="entry name" value="Filamin/ABP280_repeat-like"/>
</dbReference>
<comment type="similarity">
    <text evidence="1">Belongs to the filamin family.</text>
</comment>
<reference evidence="4 5" key="1">
    <citation type="journal article" date="2016" name="Genome Biol. Evol.">
        <title>Gene Family Evolution Reflects Adaptation to Soil Environmental Stressors in the Genome of the Collembolan Orchesella cincta.</title>
        <authorList>
            <person name="Faddeeva-Vakhrusheva A."/>
            <person name="Derks M.F."/>
            <person name="Anvar S.Y."/>
            <person name="Agamennone V."/>
            <person name="Suring W."/>
            <person name="Smit S."/>
            <person name="van Straalen N.M."/>
            <person name="Roelofs D."/>
        </authorList>
    </citation>
    <scope>NUCLEOTIDE SEQUENCE [LARGE SCALE GENOMIC DNA]</scope>
    <source>
        <tissue evidence="4">Mixed pool</tissue>
    </source>
</reference>
<dbReference type="GO" id="GO:0030036">
    <property type="term" value="P:actin cytoskeleton organization"/>
    <property type="evidence" value="ECO:0007669"/>
    <property type="project" value="InterPro"/>
</dbReference>
<dbReference type="OrthoDB" id="264520at2759"/>